<organism evidence="3 4">
    <name type="scientific">Botrimarina colliarenosi</name>
    <dbReference type="NCBI Taxonomy" id="2528001"/>
    <lineage>
        <taxon>Bacteria</taxon>
        <taxon>Pseudomonadati</taxon>
        <taxon>Planctomycetota</taxon>
        <taxon>Planctomycetia</taxon>
        <taxon>Pirellulales</taxon>
        <taxon>Lacipirellulaceae</taxon>
        <taxon>Botrimarina</taxon>
    </lineage>
</organism>
<keyword evidence="2" id="KW-1133">Transmembrane helix</keyword>
<dbReference type="EMBL" id="SJPR01000003">
    <property type="protein sequence ID" value="TWT97011.1"/>
    <property type="molecule type" value="Genomic_DNA"/>
</dbReference>
<name>A0A5C6AD66_9BACT</name>
<feature type="region of interest" description="Disordered" evidence="1">
    <location>
        <begin position="81"/>
        <end position="120"/>
    </location>
</feature>
<dbReference type="OrthoDB" id="9967402at2"/>
<keyword evidence="4" id="KW-1185">Reference proteome</keyword>
<gene>
    <name evidence="3" type="ORF">Pla108_27880</name>
</gene>
<evidence type="ECO:0000256" key="2">
    <source>
        <dbReference type="SAM" id="Phobius"/>
    </source>
</evidence>
<feature type="region of interest" description="Disordered" evidence="1">
    <location>
        <begin position="231"/>
        <end position="281"/>
    </location>
</feature>
<reference evidence="3 4" key="1">
    <citation type="submission" date="2019-02" db="EMBL/GenBank/DDBJ databases">
        <title>Deep-cultivation of Planctomycetes and their phenomic and genomic characterization uncovers novel biology.</title>
        <authorList>
            <person name="Wiegand S."/>
            <person name="Jogler M."/>
            <person name="Boedeker C."/>
            <person name="Pinto D."/>
            <person name="Vollmers J."/>
            <person name="Rivas-Marin E."/>
            <person name="Kohn T."/>
            <person name="Peeters S.H."/>
            <person name="Heuer A."/>
            <person name="Rast P."/>
            <person name="Oberbeckmann S."/>
            <person name="Bunk B."/>
            <person name="Jeske O."/>
            <person name="Meyerdierks A."/>
            <person name="Storesund J.E."/>
            <person name="Kallscheuer N."/>
            <person name="Luecker S."/>
            <person name="Lage O.M."/>
            <person name="Pohl T."/>
            <person name="Merkel B.J."/>
            <person name="Hornburger P."/>
            <person name="Mueller R.-W."/>
            <person name="Bruemmer F."/>
            <person name="Labrenz M."/>
            <person name="Spormann A.M."/>
            <person name="Op Den Camp H."/>
            <person name="Overmann J."/>
            <person name="Amann R."/>
            <person name="Jetten M.S.M."/>
            <person name="Mascher T."/>
            <person name="Medema M.H."/>
            <person name="Devos D.P."/>
            <person name="Kaster A.-K."/>
            <person name="Ovreas L."/>
            <person name="Rohde M."/>
            <person name="Galperin M.Y."/>
            <person name="Jogler C."/>
        </authorList>
    </citation>
    <scope>NUCLEOTIDE SEQUENCE [LARGE SCALE GENOMIC DNA]</scope>
    <source>
        <strain evidence="3 4">Pla108</strain>
    </source>
</reference>
<evidence type="ECO:0000313" key="4">
    <source>
        <dbReference type="Proteomes" id="UP000317421"/>
    </source>
</evidence>
<feature type="transmembrane region" description="Helical" evidence="2">
    <location>
        <begin position="159"/>
        <end position="179"/>
    </location>
</feature>
<dbReference type="RefSeq" id="WP_146445506.1">
    <property type="nucleotide sequence ID" value="NZ_SJPR01000003.1"/>
</dbReference>
<keyword evidence="2" id="KW-0472">Membrane</keyword>
<sequence length="304" mass="32124">MTDPYVSFDTFSVGETPAEPTPAPQQQRPSLLARLPRVAPSPPRPKPIQRFDDAESALHGVHLYDGGSDLAMAGPSVEPAPRRYKLSDPTATIRIDTVSPSTFDDETPEPPPRRQAIDSPTMFGEPKMLGEPRMFGEQAAIDDPWATWLLNLESTILPYSRIIVLAAVIAAMGLTFVLLRGGAAAMEAPNTSPQVSIDAHTDTLAAVEAVETVANPSAEEAPPFHWPVASTPTPASGALRPLDASPLGESVATTDSLPPSSFARGPASAWQGPAGAKLTGQVMPVDSGRVDVAHAPDYPQTTTR</sequence>
<dbReference type="Proteomes" id="UP000317421">
    <property type="component" value="Unassembled WGS sequence"/>
</dbReference>
<dbReference type="AlphaFoldDB" id="A0A5C6AD66"/>
<keyword evidence="2" id="KW-0812">Transmembrane</keyword>
<comment type="caution">
    <text evidence="3">The sequence shown here is derived from an EMBL/GenBank/DDBJ whole genome shotgun (WGS) entry which is preliminary data.</text>
</comment>
<evidence type="ECO:0000256" key="1">
    <source>
        <dbReference type="SAM" id="MobiDB-lite"/>
    </source>
</evidence>
<accession>A0A5C6AD66</accession>
<evidence type="ECO:0000313" key="3">
    <source>
        <dbReference type="EMBL" id="TWT97011.1"/>
    </source>
</evidence>
<proteinExistence type="predicted"/>
<protein>
    <submittedName>
        <fullName evidence="3">Uncharacterized protein</fullName>
    </submittedName>
</protein>
<feature type="region of interest" description="Disordered" evidence="1">
    <location>
        <begin position="1"/>
        <end position="30"/>
    </location>
</feature>